<evidence type="ECO:0000313" key="3">
    <source>
        <dbReference type="Proteomes" id="UP001497482"/>
    </source>
</evidence>
<name>A0AAV2KQT4_KNICA</name>
<keyword evidence="3" id="KW-1185">Reference proteome</keyword>
<organism evidence="2 3">
    <name type="scientific">Knipowitschia caucasica</name>
    <name type="common">Caucasian dwarf goby</name>
    <name type="synonym">Pomatoschistus caucasicus</name>
    <dbReference type="NCBI Taxonomy" id="637954"/>
    <lineage>
        <taxon>Eukaryota</taxon>
        <taxon>Metazoa</taxon>
        <taxon>Chordata</taxon>
        <taxon>Craniata</taxon>
        <taxon>Vertebrata</taxon>
        <taxon>Euteleostomi</taxon>
        <taxon>Actinopterygii</taxon>
        <taxon>Neopterygii</taxon>
        <taxon>Teleostei</taxon>
        <taxon>Neoteleostei</taxon>
        <taxon>Acanthomorphata</taxon>
        <taxon>Gobiaria</taxon>
        <taxon>Gobiiformes</taxon>
        <taxon>Gobioidei</taxon>
        <taxon>Gobiidae</taxon>
        <taxon>Gobiinae</taxon>
        <taxon>Knipowitschia</taxon>
    </lineage>
</organism>
<gene>
    <name evidence="2" type="ORF">KC01_LOCUS20018</name>
</gene>
<feature type="region of interest" description="Disordered" evidence="1">
    <location>
        <begin position="195"/>
        <end position="234"/>
    </location>
</feature>
<sequence>MKEHHLMPNTTTLLSWFIFRSNHPCSILLSIDLLTTVATTEENIPLRVEGTLRTSLSSLGEQAYYRDSHSTISGRGGGGGAVDYLGRPVLNNNSRRLRERLLHDRDEESRLRVENYVRNSNMSLQETRFQPPLMPSSYPIQSTEVVRHVNGSLHIVSSSEGGGSRQSSLIKTPQLLPPMSSCPPVILVEEEVDEGLGDPANGHSPQEDQYSETSSSQVSYPNSNGSLRPKIRPLTPIVSPHASLVHKAQILTS</sequence>
<proteinExistence type="predicted"/>
<evidence type="ECO:0000313" key="2">
    <source>
        <dbReference type="EMBL" id="CAL1590512.1"/>
    </source>
</evidence>
<dbReference type="AlphaFoldDB" id="A0AAV2KQT4"/>
<accession>A0AAV2KQT4</accession>
<reference evidence="2 3" key="1">
    <citation type="submission" date="2024-04" db="EMBL/GenBank/DDBJ databases">
        <authorList>
            <person name="Waldvogel A.-M."/>
            <person name="Schoenle A."/>
        </authorList>
    </citation>
    <scope>NUCLEOTIDE SEQUENCE [LARGE SCALE GENOMIC DNA]</scope>
</reference>
<evidence type="ECO:0000256" key="1">
    <source>
        <dbReference type="SAM" id="MobiDB-lite"/>
    </source>
</evidence>
<protein>
    <submittedName>
        <fullName evidence="2">Uncharacterized protein</fullName>
    </submittedName>
</protein>
<feature type="region of interest" description="Disordered" evidence="1">
    <location>
        <begin position="156"/>
        <end position="176"/>
    </location>
</feature>
<dbReference type="Proteomes" id="UP001497482">
    <property type="component" value="Chromosome 19"/>
</dbReference>
<dbReference type="EMBL" id="OZ035841">
    <property type="protein sequence ID" value="CAL1590512.1"/>
    <property type="molecule type" value="Genomic_DNA"/>
</dbReference>
<feature type="compositionally biased region" description="Polar residues" evidence="1">
    <location>
        <begin position="203"/>
        <end position="226"/>
    </location>
</feature>